<dbReference type="SUPFAM" id="SSF53335">
    <property type="entry name" value="S-adenosyl-L-methionine-dependent methyltransferases"/>
    <property type="match status" value="1"/>
</dbReference>
<sequence length="295" mass="33768">MTNYSNRKNISLTDLSQTLEGETTILDKFRYIEGRRFHNVQDVVYCFPCDKQEINCMVLSHILYKNHWKSNFSSPIYERLNFTGTRVLDVGCGSGIWTIEMANDYPKTTFLGIDISSVFPIEDRPCNAGFLEHNILDGLPFPAATFDCVFQRNMFAAYTDANWLNTVEELVRVTKPNGFIEFMENDIEFRNQGPVSRRINNTENSQNITDVTHQQIKMAVGGWGGENGDKLRRILVSNLGSLKPMIKLSLGIEDTEWESLALDYNLEVETYKTYITSHRIYARKGTSCIVQIPVD</sequence>
<evidence type="ECO:0000313" key="3">
    <source>
        <dbReference type="Proteomes" id="UP000789831"/>
    </source>
</evidence>
<dbReference type="AlphaFoldDB" id="A0A9N9A6E5"/>
<dbReference type="OrthoDB" id="2013972at2759"/>
<gene>
    <name evidence="2" type="ORF">AGERDE_LOCUS5096</name>
</gene>
<evidence type="ECO:0000259" key="1">
    <source>
        <dbReference type="Pfam" id="PF13649"/>
    </source>
</evidence>
<proteinExistence type="predicted"/>
<accession>A0A9N9A6E5</accession>
<dbReference type="Gene3D" id="3.40.50.150">
    <property type="entry name" value="Vaccinia Virus protein VP39"/>
    <property type="match status" value="1"/>
</dbReference>
<organism evidence="2 3">
    <name type="scientific">Ambispora gerdemannii</name>
    <dbReference type="NCBI Taxonomy" id="144530"/>
    <lineage>
        <taxon>Eukaryota</taxon>
        <taxon>Fungi</taxon>
        <taxon>Fungi incertae sedis</taxon>
        <taxon>Mucoromycota</taxon>
        <taxon>Glomeromycotina</taxon>
        <taxon>Glomeromycetes</taxon>
        <taxon>Archaeosporales</taxon>
        <taxon>Ambisporaceae</taxon>
        <taxon>Ambispora</taxon>
    </lineage>
</organism>
<dbReference type="PANTHER" id="PTHR43591">
    <property type="entry name" value="METHYLTRANSFERASE"/>
    <property type="match status" value="1"/>
</dbReference>
<reference evidence="2" key="1">
    <citation type="submission" date="2021-06" db="EMBL/GenBank/DDBJ databases">
        <authorList>
            <person name="Kallberg Y."/>
            <person name="Tangrot J."/>
            <person name="Rosling A."/>
        </authorList>
    </citation>
    <scope>NUCLEOTIDE SEQUENCE</scope>
    <source>
        <strain evidence="2">MT106</strain>
    </source>
</reference>
<evidence type="ECO:0000313" key="2">
    <source>
        <dbReference type="EMBL" id="CAG8518210.1"/>
    </source>
</evidence>
<dbReference type="Proteomes" id="UP000789831">
    <property type="component" value="Unassembled WGS sequence"/>
</dbReference>
<dbReference type="InterPro" id="IPR041698">
    <property type="entry name" value="Methyltransf_25"/>
</dbReference>
<dbReference type="CDD" id="cd02440">
    <property type="entry name" value="AdoMet_MTases"/>
    <property type="match status" value="1"/>
</dbReference>
<feature type="domain" description="Methyltransferase" evidence="1">
    <location>
        <begin position="87"/>
        <end position="178"/>
    </location>
</feature>
<keyword evidence="3" id="KW-1185">Reference proteome</keyword>
<protein>
    <submittedName>
        <fullName evidence="2">58_t:CDS:1</fullName>
    </submittedName>
</protein>
<dbReference type="Pfam" id="PF13649">
    <property type="entry name" value="Methyltransf_25"/>
    <property type="match status" value="1"/>
</dbReference>
<name>A0A9N9A6E5_9GLOM</name>
<dbReference type="EMBL" id="CAJVPL010000650">
    <property type="protein sequence ID" value="CAG8518210.1"/>
    <property type="molecule type" value="Genomic_DNA"/>
</dbReference>
<dbReference type="PANTHER" id="PTHR43591:SF110">
    <property type="entry name" value="RHODANESE DOMAIN-CONTAINING PROTEIN"/>
    <property type="match status" value="1"/>
</dbReference>
<comment type="caution">
    <text evidence="2">The sequence shown here is derived from an EMBL/GenBank/DDBJ whole genome shotgun (WGS) entry which is preliminary data.</text>
</comment>
<dbReference type="InterPro" id="IPR029063">
    <property type="entry name" value="SAM-dependent_MTases_sf"/>
</dbReference>